<accession>A0A5N6N1R5</accession>
<name>A0A5N6N1R5_9ASTR</name>
<dbReference type="AlphaFoldDB" id="A0A5N6N1R5"/>
<feature type="region of interest" description="Disordered" evidence="1">
    <location>
        <begin position="67"/>
        <end position="93"/>
    </location>
</feature>
<gene>
    <name evidence="2" type="ORF">E3N88_24383</name>
</gene>
<proteinExistence type="predicted"/>
<evidence type="ECO:0000313" key="2">
    <source>
        <dbReference type="EMBL" id="KAD4384215.1"/>
    </source>
</evidence>
<keyword evidence="3" id="KW-1185">Reference proteome</keyword>
<reference evidence="2 3" key="1">
    <citation type="submission" date="2019-05" db="EMBL/GenBank/DDBJ databases">
        <title>Mikania micrantha, genome provides insights into the molecular mechanism of rapid growth.</title>
        <authorList>
            <person name="Liu B."/>
        </authorList>
    </citation>
    <scope>NUCLEOTIDE SEQUENCE [LARGE SCALE GENOMIC DNA]</scope>
    <source>
        <strain evidence="2">NLD-2019</strain>
        <tissue evidence="2">Leaf</tissue>
    </source>
</reference>
<evidence type="ECO:0000313" key="3">
    <source>
        <dbReference type="Proteomes" id="UP000326396"/>
    </source>
</evidence>
<dbReference type="EMBL" id="SZYD01000013">
    <property type="protein sequence ID" value="KAD4384215.1"/>
    <property type="molecule type" value="Genomic_DNA"/>
</dbReference>
<evidence type="ECO:0000256" key="1">
    <source>
        <dbReference type="SAM" id="MobiDB-lite"/>
    </source>
</evidence>
<sequence>MKIESKFLMRRTMIKESCYLQKRTGKREPSVVILIKTNSIKEEVVVKEGVVVMVKVKVASSNIMKTEENKCPKQEPKEEVANLTRDDDEPTLL</sequence>
<comment type="caution">
    <text evidence="2">The sequence shown here is derived from an EMBL/GenBank/DDBJ whole genome shotgun (WGS) entry which is preliminary data.</text>
</comment>
<protein>
    <submittedName>
        <fullName evidence="2">Uncharacterized protein</fullName>
    </submittedName>
</protein>
<dbReference type="Proteomes" id="UP000326396">
    <property type="component" value="Linkage Group LG3"/>
</dbReference>
<feature type="compositionally biased region" description="Basic and acidic residues" evidence="1">
    <location>
        <begin position="67"/>
        <end position="80"/>
    </location>
</feature>
<organism evidence="2 3">
    <name type="scientific">Mikania micrantha</name>
    <name type="common">bitter vine</name>
    <dbReference type="NCBI Taxonomy" id="192012"/>
    <lineage>
        <taxon>Eukaryota</taxon>
        <taxon>Viridiplantae</taxon>
        <taxon>Streptophyta</taxon>
        <taxon>Embryophyta</taxon>
        <taxon>Tracheophyta</taxon>
        <taxon>Spermatophyta</taxon>
        <taxon>Magnoliopsida</taxon>
        <taxon>eudicotyledons</taxon>
        <taxon>Gunneridae</taxon>
        <taxon>Pentapetalae</taxon>
        <taxon>asterids</taxon>
        <taxon>campanulids</taxon>
        <taxon>Asterales</taxon>
        <taxon>Asteraceae</taxon>
        <taxon>Asteroideae</taxon>
        <taxon>Heliantheae alliance</taxon>
        <taxon>Eupatorieae</taxon>
        <taxon>Mikania</taxon>
    </lineage>
</organism>